<keyword evidence="2" id="KW-1185">Reference proteome</keyword>
<reference evidence="1 2" key="1">
    <citation type="submission" date="2018-05" db="EMBL/GenBank/DDBJ databases">
        <title>The draft genome of strain NS-104.</title>
        <authorList>
            <person name="Hang P."/>
            <person name="Jiang J."/>
        </authorList>
    </citation>
    <scope>NUCLEOTIDE SEQUENCE [LARGE SCALE GENOMIC DNA]</scope>
    <source>
        <strain evidence="1 2">NS-104</strain>
    </source>
</reference>
<proteinExistence type="predicted"/>
<evidence type="ECO:0000313" key="2">
    <source>
        <dbReference type="Proteomes" id="UP000245252"/>
    </source>
</evidence>
<comment type="caution">
    <text evidence="1">The sequence shown here is derived from an EMBL/GenBank/DDBJ whole genome shotgun (WGS) entry which is preliminary data.</text>
</comment>
<evidence type="ECO:0000313" key="1">
    <source>
        <dbReference type="EMBL" id="PWE54021.1"/>
    </source>
</evidence>
<accession>A0A2U2DL78</accession>
<dbReference type="AlphaFoldDB" id="A0A2U2DL78"/>
<sequence length="82" mass="9339">MHRPMEEDAMRNELEAYRGQQVTVHSWSNGVRNRKFKTLELALGYCRHHIADLSSIEVFVHGECTADSIISGIQLEALVERG</sequence>
<gene>
    <name evidence="1" type="ORF">DEM27_22140</name>
</gene>
<dbReference type="EMBL" id="QFBC01000012">
    <property type="protein sequence ID" value="PWE54021.1"/>
    <property type="molecule type" value="Genomic_DNA"/>
</dbReference>
<organism evidence="1 2">
    <name type="scientific">Metarhizobium album</name>
    <dbReference type="NCBI Taxonomy" id="2182425"/>
    <lineage>
        <taxon>Bacteria</taxon>
        <taxon>Pseudomonadati</taxon>
        <taxon>Pseudomonadota</taxon>
        <taxon>Alphaproteobacteria</taxon>
        <taxon>Hyphomicrobiales</taxon>
        <taxon>Rhizobiaceae</taxon>
        <taxon>Metarhizobium</taxon>
    </lineage>
</organism>
<dbReference type="Proteomes" id="UP000245252">
    <property type="component" value="Unassembled WGS sequence"/>
</dbReference>
<name>A0A2U2DL78_9HYPH</name>
<protein>
    <submittedName>
        <fullName evidence="1">Uncharacterized protein</fullName>
    </submittedName>
</protein>